<name>A0ABV8JHM8_9BACL</name>
<dbReference type="Pfam" id="PF05193">
    <property type="entry name" value="Peptidase_M16_C"/>
    <property type="match status" value="1"/>
</dbReference>
<dbReference type="Gene3D" id="3.30.830.10">
    <property type="entry name" value="Metalloenzyme, LuxS/M16 peptidase-like"/>
    <property type="match status" value="2"/>
</dbReference>
<gene>
    <name evidence="2" type="primary">yfmF</name>
    <name evidence="2" type="ORF">ACFOUO_13950</name>
</gene>
<evidence type="ECO:0000259" key="1">
    <source>
        <dbReference type="Pfam" id="PF05193"/>
    </source>
</evidence>
<dbReference type="SUPFAM" id="SSF63411">
    <property type="entry name" value="LuxS/MPP-like metallohydrolase"/>
    <property type="match status" value="2"/>
</dbReference>
<comment type="caution">
    <text evidence="2">The sequence shown here is derived from an EMBL/GenBank/DDBJ whole genome shotgun (WGS) entry which is preliminary data.</text>
</comment>
<keyword evidence="3" id="KW-1185">Reference proteome</keyword>
<dbReference type="InterPro" id="IPR007863">
    <property type="entry name" value="Peptidase_M16_C"/>
</dbReference>
<reference evidence="3" key="1">
    <citation type="journal article" date="2019" name="Int. J. Syst. Evol. Microbiol.">
        <title>The Global Catalogue of Microorganisms (GCM) 10K type strain sequencing project: providing services to taxonomists for standard genome sequencing and annotation.</title>
        <authorList>
            <consortium name="The Broad Institute Genomics Platform"/>
            <consortium name="The Broad Institute Genome Sequencing Center for Infectious Disease"/>
            <person name="Wu L."/>
            <person name="Ma J."/>
        </authorList>
    </citation>
    <scope>NUCLEOTIDE SEQUENCE [LARGE SCALE GENOMIC DNA]</scope>
    <source>
        <strain evidence="3">IBRC-M 10813</strain>
    </source>
</reference>
<sequence>MSSVRFETVQAGNLRVHVCSTDKFKTNSISALIQQSLTEESVTFHALLPAVLQRGTKSSPSTLELKRKLDDLYGATLFGDVFKRGERHILQLGLEIPNEEYLSETESLLERGAAFLGEVLTTPVIEGEAFRESYVKAEKKNLKQKIESLLDDKIRYAAQRCVAEMCKGEPFSLFNHGRLDDLEQIDAGNLYTYYRELIQTRPIDLYFVGNLSVDRVLRLVEQFFPTEGRERKDVPHAAVEHQVDQIKDVVDHLDVKQGKLNVGARTQLSIRDEDYVPLMMYNGILGGFPHSKLFINVREKASLAYYAASRLESHKGLLTVQSGIEIQNYRKAVDIIQEQFELMSNGEISESEMEQTRAMMVNQLRERQDRAYDLIDSHYHGILSGIERPLDVMIRDVKKVTKEDVKRVAQNIQIDTIYFLRDKKEGAKDGKN</sequence>
<organism evidence="2 3">
    <name type="scientific">Salinithrix halophila</name>
    <dbReference type="NCBI Taxonomy" id="1485204"/>
    <lineage>
        <taxon>Bacteria</taxon>
        <taxon>Bacillati</taxon>
        <taxon>Bacillota</taxon>
        <taxon>Bacilli</taxon>
        <taxon>Bacillales</taxon>
        <taxon>Thermoactinomycetaceae</taxon>
        <taxon>Salinithrix</taxon>
    </lineage>
</organism>
<dbReference type="RefSeq" id="WP_380705735.1">
    <property type="nucleotide sequence ID" value="NZ_JBHSAP010000018.1"/>
</dbReference>
<feature type="domain" description="Peptidase M16 C-terminal" evidence="1">
    <location>
        <begin position="185"/>
        <end position="359"/>
    </location>
</feature>
<proteinExistence type="predicted"/>
<accession>A0ABV8JHM8</accession>
<evidence type="ECO:0000313" key="3">
    <source>
        <dbReference type="Proteomes" id="UP001595843"/>
    </source>
</evidence>
<dbReference type="Proteomes" id="UP001595843">
    <property type="component" value="Unassembled WGS sequence"/>
</dbReference>
<dbReference type="PANTHER" id="PTHR11851:SF186">
    <property type="entry name" value="INACTIVE METALLOPROTEASE YMFF-RELATED"/>
    <property type="match status" value="1"/>
</dbReference>
<dbReference type="InterPro" id="IPR050361">
    <property type="entry name" value="MPP/UQCRC_Complex"/>
</dbReference>
<dbReference type="EMBL" id="JBHSAP010000018">
    <property type="protein sequence ID" value="MFC4077900.1"/>
    <property type="molecule type" value="Genomic_DNA"/>
</dbReference>
<dbReference type="PANTHER" id="PTHR11851">
    <property type="entry name" value="METALLOPROTEASE"/>
    <property type="match status" value="1"/>
</dbReference>
<protein>
    <submittedName>
        <fullName evidence="2">EF-P 5-aminopentanol modification-associated protein YfmF</fullName>
    </submittedName>
</protein>
<dbReference type="NCBIfam" id="NF047422">
    <property type="entry name" value="YfmF_fam"/>
    <property type="match status" value="1"/>
</dbReference>
<dbReference type="InterPro" id="IPR011249">
    <property type="entry name" value="Metalloenz_LuxS/M16"/>
</dbReference>
<evidence type="ECO:0000313" key="2">
    <source>
        <dbReference type="EMBL" id="MFC4077900.1"/>
    </source>
</evidence>